<keyword evidence="1" id="KW-0596">Phosphopantetheine</keyword>
<dbReference type="InterPro" id="IPR051414">
    <property type="entry name" value="Adenylate-forming_Reductase"/>
</dbReference>
<dbReference type="eggNOG" id="KOG1178">
    <property type="taxonomic scope" value="Eukaryota"/>
</dbReference>
<evidence type="ECO:0000256" key="1">
    <source>
        <dbReference type="ARBA" id="ARBA00022450"/>
    </source>
</evidence>
<dbReference type="InterPro" id="IPR020806">
    <property type="entry name" value="PKS_PP-bd"/>
</dbReference>
<evidence type="ECO:0000313" key="5">
    <source>
        <dbReference type="EMBL" id="ETW76143.1"/>
    </source>
</evidence>
<feature type="domain" description="Polyketide synthase-like phosphopantetheine-binding" evidence="4">
    <location>
        <begin position="589"/>
        <end position="664"/>
    </location>
</feature>
<dbReference type="InParanoid" id="W4JRH5"/>
<dbReference type="GO" id="GO:0031177">
    <property type="term" value="F:phosphopantetheine binding"/>
    <property type="evidence" value="ECO:0007669"/>
    <property type="project" value="InterPro"/>
</dbReference>
<dbReference type="RefSeq" id="XP_009551893.1">
    <property type="nucleotide sequence ID" value="XM_009553598.1"/>
</dbReference>
<keyword evidence="6" id="KW-1185">Reference proteome</keyword>
<dbReference type="PANTHER" id="PTHR43439">
    <property type="entry name" value="PHENYLACETATE-COENZYME A LIGASE"/>
    <property type="match status" value="1"/>
</dbReference>
<dbReference type="STRING" id="747525.W4JRH5"/>
<evidence type="ECO:0000259" key="4">
    <source>
        <dbReference type="SMART" id="SM00823"/>
    </source>
</evidence>
<dbReference type="Gene3D" id="3.40.50.12780">
    <property type="entry name" value="N-terminal domain of ligase-like"/>
    <property type="match status" value="1"/>
</dbReference>
<dbReference type="Pfam" id="PF23562">
    <property type="entry name" value="AMP-binding_C_3"/>
    <property type="match status" value="1"/>
</dbReference>
<dbReference type="EMBL" id="KI925465">
    <property type="protein sequence ID" value="ETW76143.1"/>
    <property type="molecule type" value="Genomic_DNA"/>
</dbReference>
<dbReference type="PANTHER" id="PTHR43439:SF2">
    <property type="entry name" value="ENZYME, PUTATIVE (JCVI)-RELATED"/>
    <property type="match status" value="1"/>
</dbReference>
<dbReference type="Proteomes" id="UP000030671">
    <property type="component" value="Unassembled WGS sequence"/>
</dbReference>
<dbReference type="SMART" id="SM00823">
    <property type="entry name" value="PKS_PP"/>
    <property type="match status" value="1"/>
</dbReference>
<dbReference type="HOGENOM" id="CLU_002220_1_0_1"/>
<dbReference type="InterPro" id="IPR042099">
    <property type="entry name" value="ANL_N_sf"/>
</dbReference>
<keyword evidence="2" id="KW-0597">Phosphoprotein</keyword>
<dbReference type="KEGG" id="hir:HETIRDRAFT_66488"/>
<dbReference type="SUPFAM" id="SSF56801">
    <property type="entry name" value="Acetyl-CoA synthetase-like"/>
    <property type="match status" value="1"/>
</dbReference>
<dbReference type="AlphaFoldDB" id="W4JRH5"/>
<dbReference type="InterPro" id="IPR036291">
    <property type="entry name" value="NAD(P)-bd_dom_sf"/>
</dbReference>
<dbReference type="GeneID" id="20678780"/>
<name>W4JRH5_HETIT</name>
<dbReference type="Pfam" id="PF07993">
    <property type="entry name" value="NAD_binding_4"/>
    <property type="match status" value="1"/>
</dbReference>
<dbReference type="OrthoDB" id="429813at2759"/>
<dbReference type="InterPro" id="IPR000873">
    <property type="entry name" value="AMP-dep_synth/lig_dom"/>
</dbReference>
<dbReference type="InterPro" id="IPR013120">
    <property type="entry name" value="FAR_NAD-bd"/>
</dbReference>
<organism evidence="5 6">
    <name type="scientific">Heterobasidion irregulare (strain TC 32-1)</name>
    <dbReference type="NCBI Taxonomy" id="747525"/>
    <lineage>
        <taxon>Eukaryota</taxon>
        <taxon>Fungi</taxon>
        <taxon>Dikarya</taxon>
        <taxon>Basidiomycota</taxon>
        <taxon>Agaricomycotina</taxon>
        <taxon>Agaricomycetes</taxon>
        <taxon>Russulales</taxon>
        <taxon>Bondarzewiaceae</taxon>
        <taxon>Heterobasidion</taxon>
        <taxon>Heterobasidion annosum species complex</taxon>
    </lineage>
</organism>
<sequence>MSSISTHIRRPLPTPPPTQARNAKTFSVPPLGSLTMPEVYDWHLKHSPNHPLYSYIEVDGSTRTITWAEAVRAVQRTARMMRKELGFLPDGVPELKAGKPVVGILTALDSVTYSTLIASIQYAGFTPFPISPRNSSAAIAHLVAKASVAHLIVEDACRDSAEDALTLLKSNSASVPTTSAAPVFEDLYLPSSVTQEVNIALEKPAWGSNGIIIHSSGSTAFPKPIMWTHERVIQLSTIPWYGERDLCGKRIACHSMPMYHAMGYLLTIWAASSGIVMTVFRPQSPAQKPTVEDAFAASLESRSDIIFTVPSFVEAWSKNPAYVKKLVDIDGVMFGGGPLNKEVGDFLVSQNVTLFNLYGRWAVVLSLPSGFNPEWDYIRISAFANVVFVPREESKSELVVVPSDANMPSVFNHEYEGVPAYATSDLFEPHPTKPGYWKIYGRTDDQIMHSTGEKTNPGPLEAIFNHDSHVRASLMFGRGQFQAGILVDPMPEYRFNPTDNQKLAEFRNVIWPSIEKMNAFAPQHSRVFKEMIIVSSASKPFTFTAKNSVRRQAIIREYDEEIKALYTAVDETGRADVPSPIVWDFSGSLVFVRAVVHKVMKKEISDEGDLFQHGCDSLQATWIRNTILRSLKDSGRVNTRDIASSFVYQHPHIASLASFVSSVASGQKDGNSGTDKAQEMRKMVEKYSKNFSTHVSSAPLPTNDTILLTGTTGALGSNILAQLVASPLVTRIYAFNRASSGTTPLLERQKTAFRERGLDLSLVISKKVVLVEGNASEEGLGIPAELYSEIRSSVTHIIHNAWPVNFNLSLESFESQIRGLRHLIDLSLSSPLPSPARVLFTASIGILILFKSTTDITSRLEPIKEVPIDASVAVSNGYGESKWVGEMILAEASRQTTLRATSIRVGQLSGGVNGAWTTAEWLPSLIRSAVHLKALPDCEGDISWIPVHTAATAIVDFCHSEYSLVNLVHPRPATWSTISSSFASVLDIPVVPHSEWLARLDQSAEDAGGASDVDNLRRNPGLRLLDWYHSAFAHDNDGPCTDAMGFPKFDLTNALAASRALADAGLPRLDIGDVKLWVEYWKSIGFLP</sequence>
<protein>
    <submittedName>
        <fullName evidence="5">Tridomain enzyme adenylation-thiolation-dehydrogenase</fullName>
    </submittedName>
</protein>
<evidence type="ECO:0000256" key="2">
    <source>
        <dbReference type="ARBA" id="ARBA00022553"/>
    </source>
</evidence>
<proteinExistence type="predicted"/>
<dbReference type="Pfam" id="PF00501">
    <property type="entry name" value="AMP-binding"/>
    <property type="match status" value="1"/>
</dbReference>
<reference evidence="5 6" key="1">
    <citation type="journal article" date="2012" name="New Phytol.">
        <title>Insight into trade-off between wood decay and parasitism from the genome of a fungal forest pathogen.</title>
        <authorList>
            <person name="Olson A."/>
            <person name="Aerts A."/>
            <person name="Asiegbu F."/>
            <person name="Belbahri L."/>
            <person name="Bouzid O."/>
            <person name="Broberg A."/>
            <person name="Canback B."/>
            <person name="Coutinho P.M."/>
            <person name="Cullen D."/>
            <person name="Dalman K."/>
            <person name="Deflorio G."/>
            <person name="van Diepen L.T."/>
            <person name="Dunand C."/>
            <person name="Duplessis S."/>
            <person name="Durling M."/>
            <person name="Gonthier P."/>
            <person name="Grimwood J."/>
            <person name="Fossdal C.G."/>
            <person name="Hansson D."/>
            <person name="Henrissat B."/>
            <person name="Hietala A."/>
            <person name="Himmelstrand K."/>
            <person name="Hoffmeister D."/>
            <person name="Hogberg N."/>
            <person name="James T.Y."/>
            <person name="Karlsson M."/>
            <person name="Kohler A."/>
            <person name="Kues U."/>
            <person name="Lee Y.H."/>
            <person name="Lin Y.C."/>
            <person name="Lind M."/>
            <person name="Lindquist E."/>
            <person name="Lombard V."/>
            <person name="Lucas S."/>
            <person name="Lunden K."/>
            <person name="Morin E."/>
            <person name="Murat C."/>
            <person name="Park J."/>
            <person name="Raffaello T."/>
            <person name="Rouze P."/>
            <person name="Salamov A."/>
            <person name="Schmutz J."/>
            <person name="Solheim H."/>
            <person name="Stahlberg J."/>
            <person name="Velez H."/>
            <person name="de Vries R.P."/>
            <person name="Wiebenga A."/>
            <person name="Woodward S."/>
            <person name="Yakovlev I."/>
            <person name="Garbelotto M."/>
            <person name="Martin F."/>
            <person name="Grigoriev I.V."/>
            <person name="Stenlid J."/>
        </authorList>
    </citation>
    <scope>NUCLEOTIDE SEQUENCE [LARGE SCALE GENOMIC DNA]</scope>
    <source>
        <strain evidence="5 6">TC 32-1</strain>
    </source>
</reference>
<feature type="region of interest" description="Disordered" evidence="3">
    <location>
        <begin position="1"/>
        <end position="26"/>
    </location>
</feature>
<accession>W4JRH5</accession>
<gene>
    <name evidence="5" type="primary">nps11</name>
    <name evidence="5" type="ORF">HETIRDRAFT_66488</name>
</gene>
<evidence type="ECO:0000313" key="6">
    <source>
        <dbReference type="Proteomes" id="UP000030671"/>
    </source>
</evidence>
<dbReference type="SUPFAM" id="SSF51735">
    <property type="entry name" value="NAD(P)-binding Rossmann-fold domains"/>
    <property type="match status" value="1"/>
</dbReference>
<dbReference type="Gene3D" id="3.40.50.720">
    <property type="entry name" value="NAD(P)-binding Rossmann-like Domain"/>
    <property type="match status" value="1"/>
</dbReference>
<evidence type="ECO:0000256" key="3">
    <source>
        <dbReference type="SAM" id="MobiDB-lite"/>
    </source>
</evidence>